<reference evidence="1" key="1">
    <citation type="submission" date="2023-06" db="EMBL/GenBank/DDBJ databases">
        <title>Robiginitalea aurantiacus sp. nov. and Algoriphagus sediminis sp. nov., isolated from coastal sediment.</title>
        <authorList>
            <person name="Zhou Z.Y."/>
            <person name="An J."/>
            <person name="Jia Y.W."/>
            <person name="Du Z.J."/>
        </authorList>
    </citation>
    <scope>NUCLEOTIDE SEQUENCE</scope>
    <source>
        <strain evidence="1">M39</strain>
    </source>
</reference>
<dbReference type="RefSeq" id="WP_289723475.1">
    <property type="nucleotide sequence ID" value="NZ_JAUDUY010000001.1"/>
</dbReference>
<evidence type="ECO:0000313" key="1">
    <source>
        <dbReference type="EMBL" id="MDM9630112.1"/>
    </source>
</evidence>
<name>A0ABT7WB33_9FLAO</name>
<evidence type="ECO:0000313" key="2">
    <source>
        <dbReference type="Proteomes" id="UP001174839"/>
    </source>
</evidence>
<keyword evidence="2" id="KW-1185">Reference proteome</keyword>
<sequence length="67" mass="7617">MLDGALIFDTRISSANRLRQIFLSRPPELIEYLLENTEPGLCEEPYFLTRRTCGDCTTPGSHIAPEF</sequence>
<proteinExistence type="predicted"/>
<gene>
    <name evidence="1" type="ORF">QU605_01425</name>
</gene>
<dbReference type="EMBL" id="JAUDUY010000001">
    <property type="protein sequence ID" value="MDM9630112.1"/>
    <property type="molecule type" value="Genomic_DNA"/>
</dbReference>
<protein>
    <submittedName>
        <fullName evidence="1">Uncharacterized protein</fullName>
    </submittedName>
</protein>
<dbReference type="Proteomes" id="UP001174839">
    <property type="component" value="Unassembled WGS sequence"/>
</dbReference>
<comment type="caution">
    <text evidence="1">The sequence shown here is derived from an EMBL/GenBank/DDBJ whole genome shotgun (WGS) entry which is preliminary data.</text>
</comment>
<organism evidence="1 2">
    <name type="scientific">Robiginitalea aurantiaca</name>
    <dbReference type="NCBI Taxonomy" id="3056915"/>
    <lineage>
        <taxon>Bacteria</taxon>
        <taxon>Pseudomonadati</taxon>
        <taxon>Bacteroidota</taxon>
        <taxon>Flavobacteriia</taxon>
        <taxon>Flavobacteriales</taxon>
        <taxon>Flavobacteriaceae</taxon>
        <taxon>Robiginitalea</taxon>
    </lineage>
</organism>
<accession>A0ABT7WB33</accession>